<organism evidence="2 3">
    <name type="scientific">Vibrio sinaloensis DSM 21326</name>
    <dbReference type="NCBI Taxonomy" id="945550"/>
    <lineage>
        <taxon>Bacteria</taxon>
        <taxon>Pseudomonadati</taxon>
        <taxon>Pseudomonadota</taxon>
        <taxon>Gammaproteobacteria</taxon>
        <taxon>Vibrionales</taxon>
        <taxon>Vibrionaceae</taxon>
        <taxon>Vibrio</taxon>
        <taxon>Vibrio oreintalis group</taxon>
    </lineage>
</organism>
<evidence type="ECO:0000313" key="3">
    <source>
        <dbReference type="Proteomes" id="UP000006228"/>
    </source>
</evidence>
<name>E8M8A5_PHOS4</name>
<dbReference type="Proteomes" id="UP000006228">
    <property type="component" value="Unassembled WGS sequence"/>
</dbReference>
<accession>E8M8A5</accession>
<feature type="transmembrane region" description="Helical" evidence="1">
    <location>
        <begin position="6"/>
        <end position="27"/>
    </location>
</feature>
<proteinExistence type="predicted"/>
<gene>
    <name evidence="2" type="ORF">VISI1226_10184</name>
</gene>
<sequence length="197" mass="22592">MEILKLVLAIAQNIAWPLLILYIVVLLKKPISKLVAYYTSQDDDKERDIKVKMGSFEIHTNRVDIKQQQDVYSRDFIETLAKEPDERKRLEMVDLPIAAKNTIGQLDEESVQLVEKLASRRLSNSFILNFNNPEVNGFDISKYSELRDKGLVNGAMLDPSDDICWLTPLGVSVVREIEARKQSHNKAFKADSQRMEL</sequence>
<reference evidence="2 3" key="1">
    <citation type="journal article" date="2012" name="Int. J. Syst. Evol. Microbiol.">
        <title>Vibrio caribbeanicus sp. nov., isolated from the marine sponge Scleritoderma cyanea.</title>
        <authorList>
            <person name="Hoffmann M."/>
            <person name="Monday S.R."/>
            <person name="Allard M.W."/>
            <person name="Strain E.A."/>
            <person name="Whittaker P."/>
            <person name="Naum M."/>
            <person name="McCarthy P.J."/>
            <person name="Lopez J.V."/>
            <person name="Fischer M."/>
            <person name="Brown E.W."/>
        </authorList>
    </citation>
    <scope>NUCLEOTIDE SEQUENCE [LARGE SCALE GENOMIC DNA]</scope>
    <source>
        <strain evidence="3">DSMZ 21326</strain>
    </source>
</reference>
<dbReference type="EMBL" id="AEVT01000073">
    <property type="protein sequence ID" value="EGA69797.1"/>
    <property type="molecule type" value="Genomic_DNA"/>
</dbReference>
<evidence type="ECO:0000256" key="1">
    <source>
        <dbReference type="SAM" id="Phobius"/>
    </source>
</evidence>
<keyword evidence="1" id="KW-0812">Transmembrane</keyword>
<dbReference type="GeneID" id="95569814"/>
<keyword evidence="1" id="KW-1133">Transmembrane helix</keyword>
<keyword evidence="1" id="KW-0472">Membrane</keyword>
<comment type="caution">
    <text evidence="2">The sequence shown here is derived from an EMBL/GenBank/DDBJ whole genome shotgun (WGS) entry which is preliminary data.</text>
</comment>
<dbReference type="AlphaFoldDB" id="E8M8A5"/>
<evidence type="ECO:0000313" key="2">
    <source>
        <dbReference type="EMBL" id="EGA69797.1"/>
    </source>
</evidence>
<protein>
    <submittedName>
        <fullName evidence="2">Uncharacterized protein</fullName>
    </submittedName>
</protein>
<dbReference type="RefSeq" id="WP_008077883.1">
    <property type="nucleotide sequence ID" value="NZ_AEVT01000073.1"/>
</dbReference>